<keyword evidence="2" id="KW-1185">Reference proteome</keyword>
<protein>
    <submittedName>
        <fullName evidence="1">Uncharacterized protein</fullName>
    </submittedName>
</protein>
<proteinExistence type="predicted"/>
<gene>
    <name evidence="1" type="ORF">TCON_1427</name>
</gene>
<evidence type="ECO:0000313" key="1">
    <source>
        <dbReference type="EMBL" id="KAF7683352.1"/>
    </source>
</evidence>
<evidence type="ECO:0000313" key="2">
    <source>
        <dbReference type="Proteomes" id="UP001516464"/>
    </source>
</evidence>
<comment type="caution">
    <text evidence="1">The sequence shown here is derived from an EMBL/GenBank/DDBJ whole genome shotgun (WGS) entry which is preliminary data.</text>
</comment>
<name>A0ABQ7HYV4_9MICR</name>
<accession>A0ABQ7HYV4</accession>
<reference evidence="1 2" key="1">
    <citation type="submission" date="2019-01" db="EMBL/GenBank/DDBJ databases">
        <title>Genomes sequencing and comparative genomics of infectious freshwater microsporidia, Cucumispora dikerogammari and Thelohania contejeani.</title>
        <authorList>
            <person name="Cormier A."/>
            <person name="Giraud I."/>
            <person name="Wattier R."/>
            <person name="Teixeira M."/>
            <person name="Grandjean F."/>
            <person name="Rigaud T."/>
            <person name="Cordaux R."/>
        </authorList>
    </citation>
    <scope>NUCLEOTIDE SEQUENCE [LARGE SCALE GENOMIC DNA]</scope>
    <source>
        <strain evidence="1">T1</strain>
        <tissue evidence="1">Spores</tissue>
    </source>
</reference>
<dbReference type="EMBL" id="SBIQ01000095">
    <property type="protein sequence ID" value="KAF7683352.1"/>
    <property type="molecule type" value="Genomic_DNA"/>
</dbReference>
<dbReference type="Proteomes" id="UP001516464">
    <property type="component" value="Unassembled WGS sequence"/>
</dbReference>
<organism evidence="1 2">
    <name type="scientific">Astathelohania contejeani</name>
    <dbReference type="NCBI Taxonomy" id="164912"/>
    <lineage>
        <taxon>Eukaryota</taxon>
        <taxon>Fungi</taxon>
        <taxon>Fungi incertae sedis</taxon>
        <taxon>Microsporidia</taxon>
        <taxon>Astathelohaniidae</taxon>
        <taxon>Astathelohania</taxon>
    </lineage>
</organism>
<sequence>MHRTLNIFINIEEFVNTNDDILIKEYSIKEEKYNKNIIEYSKYNENIEDRITKILEIYDILDNINVICRFNEESFLLKLGEFLRDVNPRKIIKIYLLKCEQEIKCDENPQLMEFYDHVIIVPINQFSREILENSSKLIKRFNDLSLNNAD</sequence>